<evidence type="ECO:0000313" key="1">
    <source>
        <dbReference type="EMBL" id="MBN8660628.1"/>
    </source>
</evidence>
<reference evidence="1" key="1">
    <citation type="submission" date="2021-02" db="EMBL/GenBank/DDBJ databases">
        <title>Genome-Resolved Metagenomics of a Microbial Community Performing Photosynthetic Biological Nutrient Removal.</title>
        <authorList>
            <person name="Mcdaniel E.A."/>
        </authorList>
    </citation>
    <scope>NUCLEOTIDE SEQUENCE</scope>
    <source>
        <strain evidence="1">UWPOB_OBS1</strain>
    </source>
</reference>
<dbReference type="InterPro" id="IPR029032">
    <property type="entry name" value="AhpD-like"/>
</dbReference>
<organism evidence="1 2">
    <name type="scientific">Candidatus Obscuribacter phosphatis</name>
    <dbReference type="NCBI Taxonomy" id="1906157"/>
    <lineage>
        <taxon>Bacteria</taxon>
        <taxon>Bacillati</taxon>
        <taxon>Candidatus Melainabacteria</taxon>
        <taxon>Candidatus Obscuribacterales</taxon>
        <taxon>Candidatus Obscuribacteraceae</taxon>
        <taxon>Candidatus Obscuribacter</taxon>
    </lineage>
</organism>
<gene>
    <name evidence="1" type="ORF">J0M35_09715</name>
</gene>
<sequence>MTWIKTIPITEASPELLSAIEEQAKLYPVEYKTHVESLVEYENPANGPGIVMAHSLLPDTLKHTFSTLGTLLSPDLPLSRREHEMIAATVSSINSCFY</sequence>
<evidence type="ECO:0008006" key="3">
    <source>
        <dbReference type="Google" id="ProtNLM"/>
    </source>
</evidence>
<name>A0A8J7TN32_9BACT</name>
<protein>
    <recommendedName>
        <fullName evidence="3">Carboxymuconolactone decarboxylase-like domain-containing protein</fullName>
    </recommendedName>
</protein>
<dbReference type="Proteomes" id="UP000664277">
    <property type="component" value="Unassembled WGS sequence"/>
</dbReference>
<accession>A0A8J7TN32</accession>
<proteinExistence type="predicted"/>
<dbReference type="SUPFAM" id="SSF69118">
    <property type="entry name" value="AhpD-like"/>
    <property type="match status" value="1"/>
</dbReference>
<evidence type="ECO:0000313" key="2">
    <source>
        <dbReference type="Proteomes" id="UP000664277"/>
    </source>
</evidence>
<dbReference type="AlphaFoldDB" id="A0A8J7TN32"/>
<comment type="caution">
    <text evidence="1">The sequence shown here is derived from an EMBL/GenBank/DDBJ whole genome shotgun (WGS) entry which is preliminary data.</text>
</comment>
<dbReference type="Gene3D" id="1.20.1290.10">
    <property type="entry name" value="AhpD-like"/>
    <property type="match status" value="1"/>
</dbReference>
<dbReference type="EMBL" id="JAFLCK010000012">
    <property type="protein sequence ID" value="MBN8660628.1"/>
    <property type="molecule type" value="Genomic_DNA"/>
</dbReference>